<dbReference type="GO" id="GO:0006950">
    <property type="term" value="P:response to stress"/>
    <property type="evidence" value="ECO:0007669"/>
    <property type="project" value="TreeGrafter"/>
</dbReference>
<dbReference type="AlphaFoldDB" id="A0A9D1EIN9"/>
<gene>
    <name evidence="2" type="ORF">IAB98_04945</name>
</gene>
<dbReference type="GO" id="GO:0003700">
    <property type="term" value="F:DNA-binding transcription factor activity"/>
    <property type="evidence" value="ECO:0007669"/>
    <property type="project" value="InterPro"/>
</dbReference>
<dbReference type="InterPro" id="IPR036390">
    <property type="entry name" value="WH_DNA-bd_sf"/>
</dbReference>
<dbReference type="SUPFAM" id="SSF46785">
    <property type="entry name" value="Winged helix' DNA-binding domain"/>
    <property type="match status" value="1"/>
</dbReference>
<protein>
    <submittedName>
        <fullName evidence="2">MarR family transcriptional regulator</fullName>
    </submittedName>
</protein>
<comment type="caution">
    <text evidence="2">The sequence shown here is derived from an EMBL/GenBank/DDBJ whole genome shotgun (WGS) entry which is preliminary data.</text>
</comment>
<dbReference type="PANTHER" id="PTHR33164:SF89">
    <property type="entry name" value="MARR FAMILY REGULATORY PROTEIN"/>
    <property type="match status" value="1"/>
</dbReference>
<reference evidence="2" key="1">
    <citation type="submission" date="2020-10" db="EMBL/GenBank/DDBJ databases">
        <authorList>
            <person name="Gilroy R."/>
        </authorList>
    </citation>
    <scope>NUCLEOTIDE SEQUENCE</scope>
    <source>
        <strain evidence="2">ChiSxjej1B13-7041</strain>
    </source>
</reference>
<accession>A0A9D1EIN9</accession>
<reference evidence="2" key="2">
    <citation type="journal article" date="2021" name="PeerJ">
        <title>Extensive microbial diversity within the chicken gut microbiome revealed by metagenomics and culture.</title>
        <authorList>
            <person name="Gilroy R."/>
            <person name="Ravi A."/>
            <person name="Getino M."/>
            <person name="Pursley I."/>
            <person name="Horton D.L."/>
            <person name="Alikhan N.F."/>
            <person name="Baker D."/>
            <person name="Gharbi K."/>
            <person name="Hall N."/>
            <person name="Watson M."/>
            <person name="Adriaenssens E.M."/>
            <person name="Foster-Nyarko E."/>
            <person name="Jarju S."/>
            <person name="Secka A."/>
            <person name="Antonio M."/>
            <person name="Oren A."/>
            <person name="Chaudhuri R.R."/>
            <person name="La Ragione R."/>
            <person name="Hildebrand F."/>
            <person name="Pallen M.J."/>
        </authorList>
    </citation>
    <scope>NUCLEOTIDE SEQUENCE</scope>
    <source>
        <strain evidence="2">ChiSxjej1B13-7041</strain>
    </source>
</reference>
<dbReference type="InterPro" id="IPR039422">
    <property type="entry name" value="MarR/SlyA-like"/>
</dbReference>
<name>A0A9D1EIN9_9FIRM</name>
<dbReference type="Gene3D" id="1.10.10.10">
    <property type="entry name" value="Winged helix-like DNA-binding domain superfamily/Winged helix DNA-binding domain"/>
    <property type="match status" value="1"/>
</dbReference>
<evidence type="ECO:0000313" key="2">
    <source>
        <dbReference type="EMBL" id="HIR92748.1"/>
    </source>
</evidence>
<sequence length="152" mass="17784">MIYPSDLMASFRRILKLHESMLKEICSQYRLTLMEATIISFLKNNPSRDTAGDIVEYRMLSKGNVSQAVESLIQKSLLKRAPDTEDRRKIHLALLPEAQPISEAIDRLQEGFLKELFWGFTEEELALYTNFNDRFVENTRRALERRKSDESR</sequence>
<feature type="domain" description="HTH marR-type" evidence="1">
    <location>
        <begin position="4"/>
        <end position="137"/>
    </location>
</feature>
<evidence type="ECO:0000313" key="3">
    <source>
        <dbReference type="Proteomes" id="UP000886841"/>
    </source>
</evidence>
<dbReference type="PANTHER" id="PTHR33164">
    <property type="entry name" value="TRANSCRIPTIONAL REGULATOR, MARR FAMILY"/>
    <property type="match status" value="1"/>
</dbReference>
<dbReference type="Proteomes" id="UP000886841">
    <property type="component" value="Unassembled WGS sequence"/>
</dbReference>
<evidence type="ECO:0000259" key="1">
    <source>
        <dbReference type="PROSITE" id="PS50995"/>
    </source>
</evidence>
<proteinExistence type="predicted"/>
<dbReference type="InterPro" id="IPR000835">
    <property type="entry name" value="HTH_MarR-typ"/>
</dbReference>
<dbReference type="Pfam" id="PF12802">
    <property type="entry name" value="MarR_2"/>
    <property type="match status" value="1"/>
</dbReference>
<organism evidence="2 3">
    <name type="scientific">Candidatus Egerieimonas intestinavium</name>
    <dbReference type="NCBI Taxonomy" id="2840777"/>
    <lineage>
        <taxon>Bacteria</taxon>
        <taxon>Bacillati</taxon>
        <taxon>Bacillota</taxon>
        <taxon>Clostridia</taxon>
        <taxon>Lachnospirales</taxon>
        <taxon>Lachnospiraceae</taxon>
        <taxon>Lachnospiraceae incertae sedis</taxon>
        <taxon>Candidatus Egerieimonas</taxon>
    </lineage>
</organism>
<dbReference type="EMBL" id="DVHU01000045">
    <property type="protein sequence ID" value="HIR92748.1"/>
    <property type="molecule type" value="Genomic_DNA"/>
</dbReference>
<dbReference type="PROSITE" id="PS50995">
    <property type="entry name" value="HTH_MARR_2"/>
    <property type="match status" value="1"/>
</dbReference>
<dbReference type="SMART" id="SM00347">
    <property type="entry name" value="HTH_MARR"/>
    <property type="match status" value="1"/>
</dbReference>
<dbReference type="InterPro" id="IPR036388">
    <property type="entry name" value="WH-like_DNA-bd_sf"/>
</dbReference>